<proteinExistence type="predicted"/>
<dbReference type="Proteomes" id="UP000588017">
    <property type="component" value="Unassembled WGS sequence"/>
</dbReference>
<feature type="transmembrane region" description="Helical" evidence="7">
    <location>
        <begin position="438"/>
        <end position="461"/>
    </location>
</feature>
<keyword evidence="4" id="KW-0677">Repeat</keyword>
<feature type="transmembrane region" description="Helical" evidence="7">
    <location>
        <begin position="556"/>
        <end position="576"/>
    </location>
</feature>
<feature type="domain" description="RCK C-terminal" evidence="8">
    <location>
        <begin position="207"/>
        <end position="285"/>
    </location>
</feature>
<protein>
    <submittedName>
        <fullName evidence="9">Di/tricarboxylate transporter</fullName>
    </submittedName>
</protein>
<dbReference type="InterPro" id="IPR031312">
    <property type="entry name" value="Na/sul_symport_CS"/>
</dbReference>
<dbReference type="RefSeq" id="WP_183335588.1">
    <property type="nucleotide sequence ID" value="NZ_BMHX01000006.1"/>
</dbReference>
<dbReference type="PROSITE" id="PS51202">
    <property type="entry name" value="RCK_C"/>
    <property type="match status" value="2"/>
</dbReference>
<dbReference type="Pfam" id="PF03600">
    <property type="entry name" value="CitMHS"/>
    <property type="match status" value="1"/>
</dbReference>
<keyword evidence="2" id="KW-0813">Transport</keyword>
<feature type="transmembrane region" description="Helical" evidence="7">
    <location>
        <begin position="28"/>
        <end position="50"/>
    </location>
</feature>
<evidence type="ECO:0000256" key="4">
    <source>
        <dbReference type="ARBA" id="ARBA00022737"/>
    </source>
</evidence>
<feature type="domain" description="RCK C-terminal" evidence="8">
    <location>
        <begin position="287"/>
        <end position="371"/>
    </location>
</feature>
<dbReference type="InterPro" id="IPR004680">
    <property type="entry name" value="Cit_transptr-like_dom"/>
</dbReference>
<comment type="subcellular location">
    <subcellularLocation>
        <location evidence="1">Membrane</location>
        <topology evidence="1">Multi-pass membrane protein</topology>
    </subcellularLocation>
</comment>
<dbReference type="EMBL" id="JACHEH010000006">
    <property type="protein sequence ID" value="MBB6169281.1"/>
    <property type="molecule type" value="Genomic_DNA"/>
</dbReference>
<accession>A0A841KA05</accession>
<keyword evidence="10" id="KW-1185">Reference proteome</keyword>
<evidence type="ECO:0000259" key="8">
    <source>
        <dbReference type="PROSITE" id="PS51202"/>
    </source>
</evidence>
<keyword evidence="6 7" id="KW-0472">Membrane</keyword>
<dbReference type="SUPFAM" id="SSF116726">
    <property type="entry name" value="TrkA C-terminal domain-like"/>
    <property type="match status" value="2"/>
</dbReference>
<dbReference type="InterPro" id="IPR036721">
    <property type="entry name" value="RCK_C_sf"/>
</dbReference>
<comment type="caution">
    <text evidence="9">The sequence shown here is derived from an EMBL/GenBank/DDBJ whole genome shotgun (WGS) entry which is preliminary data.</text>
</comment>
<feature type="transmembrane region" description="Helical" evidence="7">
    <location>
        <begin position="141"/>
        <end position="160"/>
    </location>
</feature>
<evidence type="ECO:0000256" key="1">
    <source>
        <dbReference type="ARBA" id="ARBA00004141"/>
    </source>
</evidence>
<feature type="transmembrane region" description="Helical" evidence="7">
    <location>
        <begin position="56"/>
        <end position="75"/>
    </location>
</feature>
<evidence type="ECO:0000313" key="9">
    <source>
        <dbReference type="EMBL" id="MBB6169281.1"/>
    </source>
</evidence>
<dbReference type="PROSITE" id="PS01271">
    <property type="entry name" value="NA_SULFATE"/>
    <property type="match status" value="1"/>
</dbReference>
<evidence type="ECO:0000256" key="7">
    <source>
        <dbReference type="SAM" id="Phobius"/>
    </source>
</evidence>
<evidence type="ECO:0000256" key="5">
    <source>
        <dbReference type="ARBA" id="ARBA00022989"/>
    </source>
</evidence>
<feature type="transmembrane region" description="Helical" evidence="7">
    <location>
        <begin position="172"/>
        <end position="195"/>
    </location>
</feature>
<evidence type="ECO:0000256" key="2">
    <source>
        <dbReference type="ARBA" id="ARBA00022448"/>
    </source>
</evidence>
<dbReference type="PANTHER" id="PTHR43652:SF2">
    <property type="entry name" value="BASIC AMINO ACID ANTIPORTER YFCC-RELATED"/>
    <property type="match status" value="1"/>
</dbReference>
<feature type="transmembrane region" description="Helical" evidence="7">
    <location>
        <begin position="473"/>
        <end position="491"/>
    </location>
</feature>
<gene>
    <name evidence="9" type="ORF">HNQ73_002918</name>
</gene>
<keyword evidence="5 7" id="KW-1133">Transmembrane helix</keyword>
<name>A0A841KA05_9HYPH</name>
<evidence type="ECO:0000256" key="3">
    <source>
        <dbReference type="ARBA" id="ARBA00022692"/>
    </source>
</evidence>
<dbReference type="GO" id="GO:0006813">
    <property type="term" value="P:potassium ion transport"/>
    <property type="evidence" value="ECO:0007669"/>
    <property type="project" value="InterPro"/>
</dbReference>
<keyword evidence="3 7" id="KW-0812">Transmembrane</keyword>
<evidence type="ECO:0000256" key="6">
    <source>
        <dbReference type="ARBA" id="ARBA00023136"/>
    </source>
</evidence>
<dbReference type="Gene3D" id="3.30.70.1450">
    <property type="entry name" value="Regulator of K+ conductance, C-terminal domain"/>
    <property type="match status" value="2"/>
</dbReference>
<organism evidence="9 10">
    <name type="scientific">Chelatococcus composti</name>
    <dbReference type="NCBI Taxonomy" id="1743235"/>
    <lineage>
        <taxon>Bacteria</taxon>
        <taxon>Pseudomonadati</taxon>
        <taxon>Pseudomonadota</taxon>
        <taxon>Alphaproteobacteria</taxon>
        <taxon>Hyphomicrobiales</taxon>
        <taxon>Chelatococcaceae</taxon>
        <taxon>Chelatococcus</taxon>
    </lineage>
</organism>
<dbReference type="GO" id="GO:0005886">
    <property type="term" value="C:plasma membrane"/>
    <property type="evidence" value="ECO:0007669"/>
    <property type="project" value="TreeGrafter"/>
</dbReference>
<dbReference type="GO" id="GO:0008324">
    <property type="term" value="F:monoatomic cation transmembrane transporter activity"/>
    <property type="evidence" value="ECO:0007669"/>
    <property type="project" value="InterPro"/>
</dbReference>
<dbReference type="Pfam" id="PF02080">
    <property type="entry name" value="TrkA_C"/>
    <property type="match status" value="1"/>
</dbReference>
<feature type="transmembrane region" description="Helical" evidence="7">
    <location>
        <begin position="6"/>
        <end position="21"/>
    </location>
</feature>
<reference evidence="9 10" key="1">
    <citation type="submission" date="2020-08" db="EMBL/GenBank/DDBJ databases">
        <title>Genomic Encyclopedia of Type Strains, Phase IV (KMG-IV): sequencing the most valuable type-strain genomes for metagenomic binning, comparative biology and taxonomic classification.</title>
        <authorList>
            <person name="Goeker M."/>
        </authorList>
    </citation>
    <scope>NUCLEOTIDE SEQUENCE [LARGE SCALE GENOMIC DNA]</scope>
    <source>
        <strain evidence="9 10">DSM 101465</strain>
    </source>
</reference>
<dbReference type="InterPro" id="IPR051679">
    <property type="entry name" value="DASS-Related_Transporters"/>
</dbReference>
<evidence type="ECO:0000313" key="10">
    <source>
        <dbReference type="Proteomes" id="UP000588017"/>
    </source>
</evidence>
<dbReference type="PANTHER" id="PTHR43652">
    <property type="entry name" value="BASIC AMINO ACID ANTIPORTER YFCC-RELATED"/>
    <property type="match status" value="1"/>
</dbReference>
<sequence>MGFEQAAILALLVGMLALFAIDRIRMELVALGGLGLAVALGLVGPAQAFAGFSSPAFVTVVEILLIVQVLGRSGILDPFARRVSEVAGTETAVLALLCIATAGISVFMNNIGALALMIPVVTSVCRVSGLDSRRMLMPVSFAALLGGLCSVIGTPANLIVSGQLAAATGRGFAFFDFAWVGLPAAVAGILAVVVWPRRVLGRDTAGRGRLPPQAFRTVISEVVVPAGSPLVGRPVGEAGLAIHAVRRAGAHLLHQRPGTTIASGDTLLVETGLLHLEALLAAGALALPGGASPSGARQRVEAVIMPESTLVGSRVGTLELLSCRGITVVAVAARTPRIEGSLADLRLSIGDVLYLEGDRAAIDEAIDEAEILPLWPDPRDKAGDVRWTPVAAFACGIALAALGLAPPELAFALVVLVLAALGRLNLRQGLAELDWPILLMLATMIPLGSAVETTGAAAFLADGLLSVLPSHDTLVVAAVMMTIALLITPFVNNASTALVLGPVAVGAAQASGLPPEPLLLAVAVGASVDFLTPIGHHNNTVVMGIAGYRFSDFPRAGWPVTLVVAVAAILALWAWWT</sequence>
<dbReference type="InterPro" id="IPR006037">
    <property type="entry name" value="RCK_C"/>
</dbReference>
<dbReference type="AlphaFoldDB" id="A0A841KA05"/>
<feature type="transmembrane region" description="Helical" evidence="7">
    <location>
        <begin position="409"/>
        <end position="426"/>
    </location>
</feature>